<accession>A0ABT9QKA8</accession>
<dbReference type="EMBL" id="JAUSQU010000001">
    <property type="protein sequence ID" value="MDP9846484.1"/>
    <property type="molecule type" value="Genomic_DNA"/>
</dbReference>
<proteinExistence type="predicted"/>
<comment type="caution">
    <text evidence="1">The sequence shown here is derived from an EMBL/GenBank/DDBJ whole genome shotgun (WGS) entry which is preliminary data.</text>
</comment>
<evidence type="ECO:0000313" key="1">
    <source>
        <dbReference type="EMBL" id="MDP9846484.1"/>
    </source>
</evidence>
<organism evidence="1 2">
    <name type="scientific">Streptosporangium lutulentum</name>
    <dbReference type="NCBI Taxonomy" id="1461250"/>
    <lineage>
        <taxon>Bacteria</taxon>
        <taxon>Bacillati</taxon>
        <taxon>Actinomycetota</taxon>
        <taxon>Actinomycetes</taxon>
        <taxon>Streptosporangiales</taxon>
        <taxon>Streptosporangiaceae</taxon>
        <taxon>Streptosporangium</taxon>
    </lineage>
</organism>
<name>A0ABT9QKA8_9ACTN</name>
<dbReference type="RefSeq" id="WP_307563002.1">
    <property type="nucleotide sequence ID" value="NZ_JAUSQU010000001.1"/>
</dbReference>
<dbReference type="Proteomes" id="UP001225356">
    <property type="component" value="Unassembled WGS sequence"/>
</dbReference>
<sequence>MSEPLFSDRTVGAGGLTHGTGRVLARVNAGETPAVTGCGEPVAVVISLRRPGTATPSVGYATSGDPLWASRADENLGELLDVGIIR</sequence>
<gene>
    <name evidence="1" type="ORF">J2853_005695</name>
</gene>
<keyword evidence="2" id="KW-1185">Reference proteome</keyword>
<evidence type="ECO:0000313" key="2">
    <source>
        <dbReference type="Proteomes" id="UP001225356"/>
    </source>
</evidence>
<protein>
    <submittedName>
        <fullName evidence="1">Antitoxin (DNA-binding transcriptional repressor) of toxin-antitoxin stability system</fullName>
    </submittedName>
</protein>
<reference evidence="1 2" key="1">
    <citation type="submission" date="2023-07" db="EMBL/GenBank/DDBJ databases">
        <title>Sequencing the genomes of 1000 actinobacteria strains.</title>
        <authorList>
            <person name="Klenk H.-P."/>
        </authorList>
    </citation>
    <scope>NUCLEOTIDE SEQUENCE [LARGE SCALE GENOMIC DNA]</scope>
    <source>
        <strain evidence="1 2">DSM 46740</strain>
    </source>
</reference>